<dbReference type="EMBL" id="PKPP01007274">
    <property type="protein sequence ID" value="PWA53863.1"/>
    <property type="molecule type" value="Genomic_DNA"/>
</dbReference>
<keyword evidence="1" id="KW-0472">Membrane</keyword>
<evidence type="ECO:0000313" key="2">
    <source>
        <dbReference type="EMBL" id="PWA53863.1"/>
    </source>
</evidence>
<accession>A0A2U1LXY0</accession>
<name>A0A2U1LXY0_ARTAN</name>
<organism evidence="2 3">
    <name type="scientific">Artemisia annua</name>
    <name type="common">Sweet wormwood</name>
    <dbReference type="NCBI Taxonomy" id="35608"/>
    <lineage>
        <taxon>Eukaryota</taxon>
        <taxon>Viridiplantae</taxon>
        <taxon>Streptophyta</taxon>
        <taxon>Embryophyta</taxon>
        <taxon>Tracheophyta</taxon>
        <taxon>Spermatophyta</taxon>
        <taxon>Magnoliopsida</taxon>
        <taxon>eudicotyledons</taxon>
        <taxon>Gunneridae</taxon>
        <taxon>Pentapetalae</taxon>
        <taxon>asterids</taxon>
        <taxon>campanulids</taxon>
        <taxon>Asterales</taxon>
        <taxon>Asteraceae</taxon>
        <taxon>Asteroideae</taxon>
        <taxon>Anthemideae</taxon>
        <taxon>Artemisiinae</taxon>
        <taxon>Artemisia</taxon>
    </lineage>
</organism>
<gene>
    <name evidence="2" type="ORF">CTI12_AA439640</name>
</gene>
<keyword evidence="1" id="KW-1133">Transmembrane helix</keyword>
<dbReference type="Proteomes" id="UP000245207">
    <property type="component" value="Unassembled WGS sequence"/>
</dbReference>
<dbReference type="AlphaFoldDB" id="A0A2U1LXY0"/>
<proteinExistence type="predicted"/>
<reference evidence="2 3" key="1">
    <citation type="journal article" date="2018" name="Mol. Plant">
        <title>The genome of Artemisia annua provides insight into the evolution of Asteraceae family and artemisinin biosynthesis.</title>
        <authorList>
            <person name="Shen Q."/>
            <person name="Zhang L."/>
            <person name="Liao Z."/>
            <person name="Wang S."/>
            <person name="Yan T."/>
            <person name="Shi P."/>
            <person name="Liu M."/>
            <person name="Fu X."/>
            <person name="Pan Q."/>
            <person name="Wang Y."/>
            <person name="Lv Z."/>
            <person name="Lu X."/>
            <person name="Zhang F."/>
            <person name="Jiang W."/>
            <person name="Ma Y."/>
            <person name="Chen M."/>
            <person name="Hao X."/>
            <person name="Li L."/>
            <person name="Tang Y."/>
            <person name="Lv G."/>
            <person name="Zhou Y."/>
            <person name="Sun X."/>
            <person name="Brodelius P.E."/>
            <person name="Rose J.K.C."/>
            <person name="Tang K."/>
        </authorList>
    </citation>
    <scope>NUCLEOTIDE SEQUENCE [LARGE SCALE GENOMIC DNA]</scope>
    <source>
        <strain evidence="3">cv. Huhao1</strain>
        <tissue evidence="2">Leaf</tissue>
    </source>
</reference>
<protein>
    <submittedName>
        <fullName evidence="2">Uncharacterized protein</fullName>
    </submittedName>
</protein>
<feature type="transmembrane region" description="Helical" evidence="1">
    <location>
        <begin position="69"/>
        <end position="85"/>
    </location>
</feature>
<evidence type="ECO:0000313" key="3">
    <source>
        <dbReference type="Proteomes" id="UP000245207"/>
    </source>
</evidence>
<evidence type="ECO:0000256" key="1">
    <source>
        <dbReference type="SAM" id="Phobius"/>
    </source>
</evidence>
<comment type="caution">
    <text evidence="2">The sequence shown here is derived from an EMBL/GenBank/DDBJ whole genome shotgun (WGS) entry which is preliminary data.</text>
</comment>
<dbReference type="OrthoDB" id="1165073at2759"/>
<keyword evidence="3" id="KW-1185">Reference proteome</keyword>
<sequence length="116" mass="13385">MVPNLDLFLVALLHGSLISCVLIIVIFIILIAILSTYFITLVSIIFFDGYDCFPYILQIVTTINAHLELCFMLMVLFLTYAYVLAKSKWKPVFDEKVSEMKEKLRVAFDQAEKRKV</sequence>
<feature type="transmembrane region" description="Helical" evidence="1">
    <location>
        <begin position="7"/>
        <end position="31"/>
    </location>
</feature>
<keyword evidence="1" id="KW-0812">Transmembrane</keyword>